<dbReference type="EMBL" id="JANPWB010000002">
    <property type="protein sequence ID" value="KAJ1207025.1"/>
    <property type="molecule type" value="Genomic_DNA"/>
</dbReference>
<comment type="caution">
    <text evidence="2">The sequence shown here is derived from an EMBL/GenBank/DDBJ whole genome shotgun (WGS) entry which is preliminary data.</text>
</comment>
<dbReference type="AlphaFoldDB" id="A0AAV7W2B8"/>
<accession>A0AAV7W2B8</accession>
<organism evidence="2 3">
    <name type="scientific">Pleurodeles waltl</name>
    <name type="common">Iberian ribbed newt</name>
    <dbReference type="NCBI Taxonomy" id="8319"/>
    <lineage>
        <taxon>Eukaryota</taxon>
        <taxon>Metazoa</taxon>
        <taxon>Chordata</taxon>
        <taxon>Craniata</taxon>
        <taxon>Vertebrata</taxon>
        <taxon>Euteleostomi</taxon>
        <taxon>Amphibia</taxon>
        <taxon>Batrachia</taxon>
        <taxon>Caudata</taxon>
        <taxon>Salamandroidea</taxon>
        <taxon>Salamandridae</taxon>
        <taxon>Pleurodelinae</taxon>
        <taxon>Pleurodeles</taxon>
    </lineage>
</organism>
<name>A0AAV7W2B8_PLEWA</name>
<evidence type="ECO:0000313" key="3">
    <source>
        <dbReference type="Proteomes" id="UP001066276"/>
    </source>
</evidence>
<keyword evidence="3" id="KW-1185">Reference proteome</keyword>
<protein>
    <submittedName>
        <fullName evidence="2">Uncharacterized protein</fullName>
    </submittedName>
</protein>
<sequence>MVMMWDESEELTEEASNTPTIPEKGEKDKAFTALQKSQPKASGPGWGVQFGLVNGGTGLLGGDIIRPLVNSV</sequence>
<dbReference type="Proteomes" id="UP001066276">
    <property type="component" value="Chromosome 1_2"/>
</dbReference>
<feature type="region of interest" description="Disordered" evidence="1">
    <location>
        <begin position="1"/>
        <end position="25"/>
    </location>
</feature>
<proteinExistence type="predicted"/>
<reference evidence="2" key="1">
    <citation type="journal article" date="2022" name="bioRxiv">
        <title>Sequencing and chromosome-scale assembly of the giantPleurodeles waltlgenome.</title>
        <authorList>
            <person name="Brown T."/>
            <person name="Elewa A."/>
            <person name="Iarovenko S."/>
            <person name="Subramanian E."/>
            <person name="Araus A.J."/>
            <person name="Petzold A."/>
            <person name="Susuki M."/>
            <person name="Suzuki K.-i.T."/>
            <person name="Hayashi T."/>
            <person name="Toyoda A."/>
            <person name="Oliveira C."/>
            <person name="Osipova E."/>
            <person name="Leigh N.D."/>
            <person name="Simon A."/>
            <person name="Yun M.H."/>
        </authorList>
    </citation>
    <scope>NUCLEOTIDE SEQUENCE</scope>
    <source>
        <strain evidence="2">20211129_DDA</strain>
        <tissue evidence="2">Liver</tissue>
    </source>
</reference>
<feature type="compositionally biased region" description="Acidic residues" evidence="1">
    <location>
        <begin position="1"/>
        <end position="13"/>
    </location>
</feature>
<evidence type="ECO:0000313" key="2">
    <source>
        <dbReference type="EMBL" id="KAJ1207025.1"/>
    </source>
</evidence>
<gene>
    <name evidence="2" type="ORF">NDU88_002418</name>
</gene>
<evidence type="ECO:0000256" key="1">
    <source>
        <dbReference type="SAM" id="MobiDB-lite"/>
    </source>
</evidence>